<name>A0ABQ4C4Q9_9ACTN</name>
<comment type="caution">
    <text evidence="1">The sequence shown here is derived from an EMBL/GenBank/DDBJ whole genome shotgun (WGS) entry which is preliminary data.</text>
</comment>
<accession>A0ABQ4C4Q9</accession>
<organism evidence="1 2">
    <name type="scientific">Asanoa iriomotensis</name>
    <dbReference type="NCBI Taxonomy" id="234613"/>
    <lineage>
        <taxon>Bacteria</taxon>
        <taxon>Bacillati</taxon>
        <taxon>Actinomycetota</taxon>
        <taxon>Actinomycetes</taxon>
        <taxon>Micromonosporales</taxon>
        <taxon>Micromonosporaceae</taxon>
        <taxon>Asanoa</taxon>
    </lineage>
</organism>
<evidence type="ECO:0008006" key="3">
    <source>
        <dbReference type="Google" id="ProtNLM"/>
    </source>
</evidence>
<dbReference type="Proteomes" id="UP000624325">
    <property type="component" value="Unassembled WGS sequence"/>
</dbReference>
<dbReference type="Pfam" id="PF05973">
    <property type="entry name" value="Gp49"/>
    <property type="match status" value="1"/>
</dbReference>
<evidence type="ECO:0000313" key="1">
    <source>
        <dbReference type="EMBL" id="GIF57771.1"/>
    </source>
</evidence>
<dbReference type="InterPro" id="IPR009241">
    <property type="entry name" value="HigB-like"/>
</dbReference>
<evidence type="ECO:0000313" key="2">
    <source>
        <dbReference type="Proteomes" id="UP000624325"/>
    </source>
</evidence>
<reference evidence="1 2" key="1">
    <citation type="submission" date="2021-01" db="EMBL/GenBank/DDBJ databases">
        <title>Whole genome shotgun sequence of Asanoa iriomotensis NBRC 100142.</title>
        <authorList>
            <person name="Komaki H."/>
            <person name="Tamura T."/>
        </authorList>
    </citation>
    <scope>NUCLEOTIDE SEQUENCE [LARGE SCALE GENOMIC DNA]</scope>
    <source>
        <strain evidence="1 2">NBRC 100142</strain>
    </source>
</reference>
<gene>
    <name evidence="1" type="ORF">Air01nite_38660</name>
</gene>
<dbReference type="EMBL" id="BONC01000026">
    <property type="protein sequence ID" value="GIF57771.1"/>
    <property type="molecule type" value="Genomic_DNA"/>
</dbReference>
<sequence length="158" mass="17879">MGASVHTSRYSAAHEIHLPEPSGVAIDISRTYTIRMWEVSLHREVEEWFLGICRTDPVSANLVAEAIELLAQHGPALGRPLVDRLKGSTYHHMKELRPGSVRDTEVRMIFAFDPRREAIIVVAGDKSGQWQAWYREAIPLADDRYAAHLVLLKEEGRL</sequence>
<protein>
    <recommendedName>
        <fullName evidence="3">Addiction module toxin RelE</fullName>
    </recommendedName>
</protein>
<proteinExistence type="predicted"/>
<keyword evidence="2" id="KW-1185">Reference proteome</keyword>